<evidence type="ECO:0000256" key="2">
    <source>
        <dbReference type="ARBA" id="ARBA00022723"/>
    </source>
</evidence>
<feature type="compositionally biased region" description="Polar residues" evidence="9">
    <location>
        <begin position="1054"/>
        <end position="1066"/>
    </location>
</feature>
<feature type="compositionally biased region" description="Polar residues" evidence="9">
    <location>
        <begin position="1318"/>
        <end position="1329"/>
    </location>
</feature>
<feature type="compositionally biased region" description="Polar residues" evidence="9">
    <location>
        <begin position="1083"/>
        <end position="1100"/>
    </location>
</feature>
<feature type="compositionally biased region" description="Basic and acidic residues" evidence="9">
    <location>
        <begin position="936"/>
        <end position="950"/>
    </location>
</feature>
<dbReference type="KEGG" id="dpa:109538054"/>
<feature type="compositionally biased region" description="Basic and acidic residues" evidence="9">
    <location>
        <begin position="1299"/>
        <end position="1313"/>
    </location>
</feature>
<feature type="binding site" evidence="8">
    <location>
        <position position="57"/>
    </location>
    <ligand>
        <name>Zn(2+)</name>
        <dbReference type="ChEBI" id="CHEBI:29105"/>
    </ligand>
</feature>
<reference evidence="13" key="1">
    <citation type="journal article" date="2013" name="Genome Biol.">
        <title>Draft genome of the mountain pine beetle, Dendroctonus ponderosae Hopkins, a major forest pest.</title>
        <authorList>
            <person name="Keeling C.I."/>
            <person name="Yuen M.M."/>
            <person name="Liao N.Y."/>
            <person name="Docking T.R."/>
            <person name="Chan S.K."/>
            <person name="Taylor G.A."/>
            <person name="Palmquist D.L."/>
            <person name="Jackman S.D."/>
            <person name="Nguyen A."/>
            <person name="Li M."/>
            <person name="Henderson H."/>
            <person name="Janes J.K."/>
            <person name="Zhao Y."/>
            <person name="Pandoh P."/>
            <person name="Moore R."/>
            <person name="Sperling F.A."/>
            <person name="Huber D.P."/>
            <person name="Birol I."/>
            <person name="Jones S.J."/>
            <person name="Bohlmann J."/>
        </authorList>
    </citation>
    <scope>NUCLEOTIDE SEQUENCE</scope>
</reference>
<evidence type="ECO:0000313" key="12">
    <source>
        <dbReference type="EnsemblMetazoa" id="XP_019760653.1"/>
    </source>
</evidence>
<feature type="compositionally biased region" description="Polar residues" evidence="9">
    <location>
        <begin position="762"/>
        <end position="806"/>
    </location>
</feature>
<evidence type="ECO:0000313" key="13">
    <source>
        <dbReference type="Proteomes" id="UP000019118"/>
    </source>
</evidence>
<feature type="region of interest" description="Disordered" evidence="9">
    <location>
        <begin position="2274"/>
        <end position="2298"/>
    </location>
</feature>
<feature type="binding site" evidence="8">
    <location>
        <position position="60"/>
    </location>
    <ligand>
        <name>Zn(2+)</name>
        <dbReference type="ChEBI" id="CHEBI:29105"/>
    </ligand>
</feature>
<feature type="compositionally biased region" description="Polar residues" evidence="9">
    <location>
        <begin position="1288"/>
        <end position="1298"/>
    </location>
</feature>
<keyword evidence="6" id="KW-0539">Nucleus</keyword>
<feature type="compositionally biased region" description="Polar residues" evidence="9">
    <location>
        <begin position="1968"/>
        <end position="1978"/>
    </location>
</feature>
<keyword evidence="13" id="KW-1185">Reference proteome</keyword>
<feature type="compositionally biased region" description="Basic and acidic residues" evidence="9">
    <location>
        <begin position="1233"/>
        <end position="1247"/>
    </location>
</feature>
<feature type="compositionally biased region" description="Polar residues" evidence="9">
    <location>
        <begin position="2278"/>
        <end position="2293"/>
    </location>
</feature>
<dbReference type="SMART" id="SM00355">
    <property type="entry name" value="ZnF_C2H2"/>
    <property type="match status" value="8"/>
</dbReference>
<organism evidence="12 13">
    <name type="scientific">Dendroctonus ponderosae</name>
    <name type="common">Mountain pine beetle</name>
    <dbReference type="NCBI Taxonomy" id="77166"/>
    <lineage>
        <taxon>Eukaryota</taxon>
        <taxon>Metazoa</taxon>
        <taxon>Ecdysozoa</taxon>
        <taxon>Arthropoda</taxon>
        <taxon>Hexapoda</taxon>
        <taxon>Insecta</taxon>
        <taxon>Pterygota</taxon>
        <taxon>Neoptera</taxon>
        <taxon>Endopterygota</taxon>
        <taxon>Coleoptera</taxon>
        <taxon>Polyphaga</taxon>
        <taxon>Cucujiformia</taxon>
        <taxon>Curculionidae</taxon>
        <taxon>Scolytinae</taxon>
        <taxon>Dendroctonus</taxon>
    </lineage>
</organism>
<dbReference type="PROSITE" id="PS51915">
    <property type="entry name" value="ZAD"/>
    <property type="match status" value="1"/>
</dbReference>
<feature type="compositionally biased region" description="Basic and acidic residues" evidence="9">
    <location>
        <begin position="1072"/>
        <end position="1082"/>
    </location>
</feature>
<feature type="compositionally biased region" description="Basic and acidic residues" evidence="9">
    <location>
        <begin position="1266"/>
        <end position="1287"/>
    </location>
</feature>
<dbReference type="InterPro" id="IPR012934">
    <property type="entry name" value="Znf_AD"/>
</dbReference>
<feature type="compositionally biased region" description="Basic and acidic residues" evidence="9">
    <location>
        <begin position="1167"/>
        <end position="1181"/>
    </location>
</feature>
<feature type="compositionally biased region" description="Polar residues" evidence="9">
    <location>
        <begin position="1182"/>
        <end position="1199"/>
    </location>
</feature>
<dbReference type="PANTHER" id="PTHR24406">
    <property type="entry name" value="TRANSCRIPTIONAL REPRESSOR CTCFL-RELATED"/>
    <property type="match status" value="1"/>
</dbReference>
<evidence type="ECO:0000256" key="4">
    <source>
        <dbReference type="ARBA" id="ARBA00022771"/>
    </source>
</evidence>
<dbReference type="Gene3D" id="3.40.1800.20">
    <property type="match status" value="1"/>
</dbReference>
<feature type="binding site" evidence="8">
    <location>
        <position position="14"/>
    </location>
    <ligand>
        <name>Zn(2+)</name>
        <dbReference type="ChEBI" id="CHEBI:29105"/>
    </ligand>
</feature>
<dbReference type="GeneID" id="109538054"/>
<keyword evidence="3" id="KW-0677">Repeat</keyword>
<dbReference type="InterPro" id="IPR050888">
    <property type="entry name" value="ZnF_C2H2-type_TF"/>
</dbReference>
<feature type="compositionally biased region" description="Basic and acidic residues" evidence="9">
    <location>
        <begin position="1944"/>
        <end position="1955"/>
    </location>
</feature>
<dbReference type="Proteomes" id="UP000019118">
    <property type="component" value="Unassembled WGS sequence"/>
</dbReference>
<evidence type="ECO:0000256" key="6">
    <source>
        <dbReference type="ARBA" id="ARBA00023242"/>
    </source>
</evidence>
<sequence>MDSPGEILSLCRLCLVKDQVNIPIFEEQGDIRQIFLKISSCLPVTITRHDQLPKRICDACSNKLDLLYEFWNSSASAEKTLLSWLGQAGVEDAGEKISAVAQQIAKPAETLVKEESEALDESNLINESRDSFDDQSLDEGTKDEAEAPPPKRARRTAAVKAQINITPESDEDEDDDFDAGEAMTKMEDESEESESELKDDPSYSELPGTSADDDQAGPSGVGKDGVEAPSIIADNDARPNQFVYSCCKCKAKFDQLADLTRHIVNRCSDKCPSPMLARQVKGGGLKLAEKSLKRKLFHAETFKADSKRKSLLSQYVSPMNIDVSATSKAQSAQSCLSYHKSFSPNNELNMHLSNDCNILSVVKEPTHLTKVKENICKFCHCKFKSSYSLKTHFLTYGKSCKTGSRHKVNKEMGAAQTIKATTHDRTHLVEDEISVQSAIHSSDVTKMNQPEPEPKNTCEIIETMQVSSTANVTDQVNDNLASETSCDTSRVPSPTLSDTSKLKTCIYCQQAFCFYYELKQHMSKDCQKLSAIRKQCKRTLFQKNIYKYCSGKFTSTSALKNQMRIYSTKFDKNEQRSFNSLRKKYFAKLKDGQNQKENSYKHKKRAAVTNLVRDVVRNAQATMKSAPVLIASCISQNADAGGSLAKVTIARTLSDSSKAQKSSALMEADLKCLVEYSNEKLISDKEQSSLHTYTQQNPNTLVMRQTGIFGKSLETDSHSDKTPKLLNDGAIILQPDLDSLKPNHKKSQDRNSENRPKVLNETAIQPTASNGLKPNAKKSQGSHSKKSATVLSESAKIQQPASSSLKPNDKKFQDSNSEKTPKTLNESAKTQQPASSSLKPNEKKSKDNNLEKRLNQSARIQEPSSNSLKPNDKTSQDSHSEKTPKTLNESAKTQQPSSSSLKPNYKKCQDDNLEKTLEGLKESAKIQQPSSNSLKPNDKKSQASHSEETPKIPNGSAKTQQPASSSLKSIVKKSQDSHSEKTPKTLNESAKTQQPSSSSLKPNDKKSQDNNLEKTLEGLKESAKIQQPSSNSLKPNDKKSQASHSEETPKIPNGSANTQQPASSSLKPIVKKSQDSHSEKTPKTLNESAKTRQPSSSSLKPNDKKSQDSHSEKTPKTPNESAKTQQPSSSSLKPNGKKCQDNNLEKTLEGLKGSAKIQQPSSNSLKPNDKKSQDSNSEKTPKTLNESAKTQQPSSSSLKPNGKKCQDNNLEKTLEGFKGSAKIQQPSSNSLKPNDKKSQNSHSEKTPETLNESAKTQQPSSSSLKPNDKKSQDNNLEKTLEGLKESAKIQQPSSNSLKPNDKKSQASHSEETPKIPTHQYTISTPLSSHDPSEDKAETSKAALKCRFVCTYCNLRHISQSDLSTHKMLYCKMANIAKLKAVTSTLNYDTQTSSSRKIGHESTNQSPKISALEDRNVPKRFPEMGCNLGKTPMLVNVIKPTECAVTVKSPFESLKADNNKDQISIGSNITGQVAATICDGSETFRSQINANSPVTSSIKIEEDSADTPPKSVENAVSIKIESTDENVTTLRTDAAEPKDAPTSKTLLVPVSEVHDQLNTDPIPREVEEITAADIGNLNDEIKLEIDESNLSKSGSDSITVLSEELQIGTVKSEPEDFEFEATQIVESDFNTSLNKIAIEDIQNLTANLKTLEPSVETNIDISMSKSHTFDQRIHSRIKSESDISEGVIAEANRRRFEQPTTTVNETERLSVQSQEIIEFIAARTEAKGVTDTKNSEKSTSPTGSTHLVEARKTPILLKETVCNIYGCMFEDSFDHDKGETRSKVCKCMINLQLKQPSVQSSQDHPVDDANLNNEFASQLDVLELQPNISMEFESDSEGIHPAITCDQCSLIFSSNIELKFHKCTFGFNKALETVSEVRNPKHRIEKNLFKNASTTDHSEIKKSSDPKDVFDLRHKLNKNAAYRAVKLPSLVEVNAKQAGSNQKLIRRDVDRLEETKTLTGKSPLPKASTAANESPNVPNTEKSKSETSSSASKLPRRSNEITSNKSSRLSQTSVRSRAPDKSSKRKPSIYCELCGTTIRNVLEIDYPRCGHTVSAFRCPVCGDRYPNIIRLIAHIDSQHPDRNKVIEKEMQTPPSRGTKYYCCSCGYQFCFIKNLMDHMISHHKFFHRNSNDTVLPPIIYPGDPTMKGFACTACDNSLFATLEELFRHEDVSKSHKKYFRLFGSIESNYHRIEERKFDYVCFVCDLGFVSFRSLRIHMLKSAHHHELNLEVWKQAKLRATQERQGQSNSLIRSNRPSEVKATSLQAEGKVLSNIGKPDNLSQCSRASSESNLNDRNLDFDDEPIPVIDLGQDSVNTTLEAPSSIEHDYPISNKTQLENPSAVSSTPQLVGSVCALNTSDLLSILQGPSDTEMESCNVTANDVEVLMAEMYSGPNPKEHQCFGCRERFISRKLLEKHACSGPF</sequence>
<feature type="compositionally biased region" description="Polar residues" evidence="9">
    <location>
        <begin position="956"/>
        <end position="968"/>
    </location>
</feature>
<dbReference type="GO" id="GO:0005634">
    <property type="term" value="C:nucleus"/>
    <property type="evidence" value="ECO:0007669"/>
    <property type="project" value="UniProtKB-SubCell"/>
</dbReference>
<feature type="region of interest" description="Disordered" evidence="9">
    <location>
        <begin position="115"/>
        <end position="227"/>
    </location>
</feature>
<feature type="region of interest" description="Disordered" evidence="9">
    <location>
        <begin position="1935"/>
        <end position="2024"/>
    </location>
</feature>
<evidence type="ECO:0000256" key="3">
    <source>
        <dbReference type="ARBA" id="ARBA00022737"/>
    </source>
</evidence>
<dbReference type="EnsemblMetazoa" id="XM_019905094.1">
    <property type="protein sequence ID" value="XP_019760653.1"/>
    <property type="gene ID" value="LOC109538054"/>
</dbReference>
<accession>A0AAR5PHX5</accession>
<keyword evidence="4 7" id="KW-0863">Zinc-finger</keyword>
<dbReference type="PROSITE" id="PS00028">
    <property type="entry name" value="ZINC_FINGER_C2H2_1"/>
    <property type="match status" value="2"/>
</dbReference>
<evidence type="ECO:0000259" key="11">
    <source>
        <dbReference type="PROSITE" id="PS51915"/>
    </source>
</evidence>
<feature type="compositionally biased region" description="Basic and acidic residues" evidence="9">
    <location>
        <begin position="1101"/>
        <end position="1115"/>
    </location>
</feature>
<feature type="compositionally biased region" description="Polar residues" evidence="9">
    <location>
        <begin position="885"/>
        <end position="902"/>
    </location>
</feature>
<dbReference type="SMART" id="SM00868">
    <property type="entry name" value="zf-AD"/>
    <property type="match status" value="1"/>
</dbReference>
<keyword evidence="5 8" id="KW-0862">Zinc</keyword>
<feature type="region of interest" description="Disordered" evidence="9">
    <location>
        <begin position="1726"/>
        <end position="1745"/>
    </location>
</feature>
<dbReference type="PROSITE" id="PS50157">
    <property type="entry name" value="ZINC_FINGER_C2H2_2"/>
    <property type="match status" value="1"/>
</dbReference>
<reference evidence="12" key="2">
    <citation type="submission" date="2024-08" db="UniProtKB">
        <authorList>
            <consortium name="EnsemblMetazoa"/>
        </authorList>
    </citation>
    <scope>IDENTIFICATION</scope>
</reference>
<evidence type="ECO:0008006" key="14">
    <source>
        <dbReference type="Google" id="ProtNLM"/>
    </source>
</evidence>
<feature type="compositionally biased region" description="Basic and acidic residues" evidence="9">
    <location>
        <begin position="1204"/>
        <end position="1215"/>
    </location>
</feature>
<comment type="subcellular location">
    <subcellularLocation>
        <location evidence="1">Nucleus</location>
    </subcellularLocation>
</comment>
<feature type="compositionally biased region" description="Polar residues" evidence="9">
    <location>
        <begin position="1248"/>
        <end position="1265"/>
    </location>
</feature>
<feature type="compositionally biased region" description="Basic and acidic residues" evidence="9">
    <location>
        <begin position="1002"/>
        <end position="1023"/>
    </location>
</feature>
<evidence type="ECO:0000256" key="5">
    <source>
        <dbReference type="ARBA" id="ARBA00022833"/>
    </source>
</evidence>
<feature type="compositionally biased region" description="Polar residues" evidence="9">
    <location>
        <begin position="822"/>
        <end position="839"/>
    </location>
</feature>
<dbReference type="InterPro" id="IPR013087">
    <property type="entry name" value="Znf_C2H2_type"/>
</dbReference>
<feature type="compositionally biased region" description="Polar residues" evidence="9">
    <location>
        <begin position="984"/>
        <end position="1001"/>
    </location>
</feature>
<feature type="compositionally biased region" description="Basic and acidic residues" evidence="9">
    <location>
        <begin position="870"/>
        <end position="884"/>
    </location>
</feature>
<feature type="compositionally biased region" description="Basic and acidic residues" evidence="9">
    <location>
        <begin position="1726"/>
        <end position="1735"/>
    </location>
</feature>
<feature type="compositionally biased region" description="Polar residues" evidence="9">
    <location>
        <begin position="1222"/>
        <end position="1232"/>
    </location>
</feature>
<feature type="compositionally biased region" description="Basic and acidic residues" evidence="9">
    <location>
        <begin position="807"/>
        <end position="821"/>
    </location>
</feature>
<keyword evidence="2 8" id="KW-0479">Metal-binding</keyword>
<feature type="compositionally biased region" description="Basic and acidic residues" evidence="9">
    <location>
        <begin position="1138"/>
        <end position="1149"/>
    </location>
</feature>
<feature type="compositionally biased region" description="Polar residues" evidence="9">
    <location>
        <begin position="855"/>
        <end position="869"/>
    </location>
</feature>
<protein>
    <recommendedName>
        <fullName evidence="14">ZAD domain-containing protein</fullName>
    </recommendedName>
</protein>
<feature type="region of interest" description="Disordered" evidence="9">
    <location>
        <begin position="736"/>
        <end position="1335"/>
    </location>
</feature>
<dbReference type="GO" id="GO:0008270">
    <property type="term" value="F:zinc ion binding"/>
    <property type="evidence" value="ECO:0007669"/>
    <property type="project" value="UniProtKB-UniRule"/>
</dbReference>
<feature type="compositionally biased region" description="Basic and acidic residues" evidence="9">
    <location>
        <begin position="840"/>
        <end position="854"/>
    </location>
</feature>
<dbReference type="SUPFAM" id="SSF57716">
    <property type="entry name" value="Glucocorticoid receptor-like (DNA-binding domain)"/>
    <property type="match status" value="1"/>
</dbReference>
<feature type="compositionally biased region" description="Basic and acidic residues" evidence="9">
    <location>
        <begin position="738"/>
        <end position="758"/>
    </location>
</feature>
<feature type="compositionally biased region" description="Polar residues" evidence="9">
    <location>
        <begin position="1156"/>
        <end position="1166"/>
    </location>
</feature>
<evidence type="ECO:0000259" key="10">
    <source>
        <dbReference type="PROSITE" id="PS50157"/>
    </source>
</evidence>
<dbReference type="Pfam" id="PF07776">
    <property type="entry name" value="zf-AD"/>
    <property type="match status" value="1"/>
</dbReference>
<feature type="compositionally biased region" description="Basic and acidic residues" evidence="9">
    <location>
        <begin position="907"/>
        <end position="924"/>
    </location>
</feature>
<proteinExistence type="predicted"/>
<evidence type="ECO:0000256" key="1">
    <source>
        <dbReference type="ARBA" id="ARBA00004123"/>
    </source>
</evidence>
<feature type="compositionally biased region" description="Polar residues" evidence="9">
    <location>
        <begin position="1024"/>
        <end position="1034"/>
    </location>
</feature>
<evidence type="ECO:0000256" key="7">
    <source>
        <dbReference type="PROSITE-ProRule" id="PRU00042"/>
    </source>
</evidence>
<feature type="compositionally biased region" description="Polar residues" evidence="9">
    <location>
        <begin position="1116"/>
        <end position="1133"/>
    </location>
</feature>
<feature type="compositionally biased region" description="Acidic residues" evidence="9">
    <location>
        <begin position="168"/>
        <end position="179"/>
    </location>
</feature>
<feature type="domain" description="C2H2-type" evidence="10">
    <location>
        <begin position="2099"/>
        <end position="2121"/>
    </location>
</feature>
<evidence type="ECO:0000256" key="8">
    <source>
        <dbReference type="PROSITE-ProRule" id="PRU01263"/>
    </source>
</evidence>
<feature type="compositionally biased region" description="Basic and acidic residues" evidence="9">
    <location>
        <begin position="973"/>
        <end position="983"/>
    </location>
</feature>
<feature type="domain" description="ZAD" evidence="11">
    <location>
        <begin position="9"/>
        <end position="84"/>
    </location>
</feature>
<name>A0AAR5PHX5_DENPD</name>
<feature type="binding site" evidence="8">
    <location>
        <position position="11"/>
    </location>
    <ligand>
        <name>Zn(2+)</name>
        <dbReference type="ChEBI" id="CHEBI:29105"/>
    </ligand>
</feature>
<evidence type="ECO:0000256" key="9">
    <source>
        <dbReference type="SAM" id="MobiDB-lite"/>
    </source>
</evidence>
<feature type="compositionally biased region" description="Basic and acidic residues" evidence="9">
    <location>
        <begin position="1035"/>
        <end position="1049"/>
    </location>
</feature>
<dbReference type="Gene3D" id="3.30.160.60">
    <property type="entry name" value="Classic Zinc Finger"/>
    <property type="match status" value="1"/>
</dbReference>
<feature type="compositionally biased region" description="Polar residues" evidence="9">
    <location>
        <begin position="1999"/>
        <end position="2014"/>
    </location>
</feature>
<feature type="compositionally biased region" description="Polar residues" evidence="9">
    <location>
        <begin position="925"/>
        <end position="935"/>
    </location>
</feature>